<evidence type="ECO:0000256" key="1">
    <source>
        <dbReference type="SAM" id="MobiDB-lite"/>
    </source>
</evidence>
<feature type="region of interest" description="Disordered" evidence="1">
    <location>
        <begin position="85"/>
        <end position="121"/>
    </location>
</feature>
<sequence length="258" mass="28088">MTESHTRQPLSPADYIRLVARPRHKLLAYAALIRELMEEEGFNDYRIWRYLVDEYGVKIGRTTAHRFCTALRAGRIPAENGGAVVLSEGPAAPRMPPHRPSAPPASAAPPQEAQHVEHEGRTNDAVVARAHAPRQLLPGDASGPSVEVGPSRSEAVRSHEKGGLETAESTGLTPTAPRNDAPVTAAFNLDAHAPAPRMEVAEGTPDWVPGDVLKTFKISSPRATRMLEAYRRRAAEKDDADTAQQGPQSDEHDDVREQ</sequence>
<evidence type="ECO:0000313" key="3">
    <source>
        <dbReference type="Proteomes" id="UP000199365"/>
    </source>
</evidence>
<feature type="region of interest" description="Disordered" evidence="1">
    <location>
        <begin position="230"/>
        <end position="258"/>
    </location>
</feature>
<feature type="compositionally biased region" description="Basic and acidic residues" evidence="1">
    <location>
        <begin position="249"/>
        <end position="258"/>
    </location>
</feature>
<protein>
    <submittedName>
        <fullName evidence="2">Uncharacterized protein</fullName>
    </submittedName>
</protein>
<name>A0A1H1KHU0_9BURK</name>
<proteinExistence type="predicted"/>
<dbReference type="AlphaFoldDB" id="A0A1H1KHU0"/>
<reference evidence="3" key="1">
    <citation type="submission" date="2016-10" db="EMBL/GenBank/DDBJ databases">
        <authorList>
            <person name="Varghese N."/>
            <person name="Submissions S."/>
        </authorList>
    </citation>
    <scope>NUCLEOTIDE SEQUENCE [LARGE SCALE GENOMIC DNA]</scope>
    <source>
        <strain evidence="3">DUS833</strain>
    </source>
</reference>
<keyword evidence="3" id="KW-1185">Reference proteome</keyword>
<feature type="compositionally biased region" description="Basic and acidic residues" evidence="1">
    <location>
        <begin position="154"/>
        <end position="163"/>
    </location>
</feature>
<dbReference type="Proteomes" id="UP000199365">
    <property type="component" value="Unassembled WGS sequence"/>
</dbReference>
<organism evidence="2 3">
    <name type="scientific">Paraburkholderia tuberum</name>
    <dbReference type="NCBI Taxonomy" id="157910"/>
    <lineage>
        <taxon>Bacteria</taxon>
        <taxon>Pseudomonadati</taxon>
        <taxon>Pseudomonadota</taxon>
        <taxon>Betaproteobacteria</taxon>
        <taxon>Burkholderiales</taxon>
        <taxon>Burkholderiaceae</taxon>
        <taxon>Paraburkholderia</taxon>
    </lineage>
</organism>
<accession>A0A1H1KHU0</accession>
<feature type="region of interest" description="Disordered" evidence="1">
    <location>
        <begin position="135"/>
        <end position="181"/>
    </location>
</feature>
<feature type="compositionally biased region" description="Pro residues" evidence="1">
    <location>
        <begin position="93"/>
        <end position="107"/>
    </location>
</feature>
<evidence type="ECO:0000313" key="2">
    <source>
        <dbReference type="EMBL" id="SDR61901.1"/>
    </source>
</evidence>
<gene>
    <name evidence="2" type="ORF">SAMN05445850_8030</name>
</gene>
<dbReference type="STRING" id="157910.SAMN05445850_8030"/>
<dbReference type="EMBL" id="FNKX01000004">
    <property type="protein sequence ID" value="SDR61901.1"/>
    <property type="molecule type" value="Genomic_DNA"/>
</dbReference>